<dbReference type="PANTHER" id="PTHR22749:SF6">
    <property type="entry name" value="RIBOFLAVIN KINASE"/>
    <property type="match status" value="1"/>
</dbReference>
<dbReference type="UniPathway" id="UPA00276">
    <property type="reaction ID" value="UER00406"/>
</dbReference>
<evidence type="ECO:0000256" key="13">
    <source>
        <dbReference type="ARBA" id="ARBA00022827"/>
    </source>
</evidence>
<dbReference type="InterPro" id="IPR015865">
    <property type="entry name" value="Riboflavin_kinase_bac/euk"/>
</dbReference>
<dbReference type="Gene3D" id="2.40.30.30">
    <property type="entry name" value="Riboflavin kinase-like"/>
    <property type="match status" value="1"/>
</dbReference>
<evidence type="ECO:0000256" key="5">
    <source>
        <dbReference type="ARBA" id="ARBA00012393"/>
    </source>
</evidence>
<keyword evidence="11" id="KW-0547">Nucleotide-binding</keyword>
<keyword evidence="15" id="KW-0511">Multifunctional enzyme</keyword>
<dbReference type="EC" id="2.7.1.26" evidence="4"/>
<evidence type="ECO:0000256" key="11">
    <source>
        <dbReference type="ARBA" id="ARBA00022741"/>
    </source>
</evidence>
<dbReference type="CDD" id="cd02064">
    <property type="entry name" value="FAD_synthetase_N"/>
    <property type="match status" value="1"/>
</dbReference>
<dbReference type="InterPro" id="IPR014729">
    <property type="entry name" value="Rossmann-like_a/b/a_fold"/>
</dbReference>
<proteinExistence type="inferred from homology"/>
<evidence type="ECO:0000256" key="14">
    <source>
        <dbReference type="ARBA" id="ARBA00022840"/>
    </source>
</evidence>
<evidence type="ECO:0000313" key="17">
    <source>
        <dbReference type="EMBL" id="VAW30121.1"/>
    </source>
</evidence>
<keyword evidence="10 17" id="KW-0548">Nucleotidyltransferase</keyword>
<evidence type="ECO:0000256" key="12">
    <source>
        <dbReference type="ARBA" id="ARBA00022777"/>
    </source>
</evidence>
<evidence type="ECO:0000256" key="3">
    <source>
        <dbReference type="ARBA" id="ARBA00010214"/>
    </source>
</evidence>
<keyword evidence="9 17" id="KW-0808">Transferase</keyword>
<dbReference type="PANTHER" id="PTHR22749">
    <property type="entry name" value="RIBOFLAVIN KINASE/FMN ADENYLYLTRANSFERASE"/>
    <property type="match status" value="1"/>
</dbReference>
<keyword evidence="7" id="KW-0285">Flavoprotein</keyword>
<name>A0A3B0UGH9_9ZZZZ</name>
<dbReference type="SUPFAM" id="SSF52374">
    <property type="entry name" value="Nucleotidylyl transferase"/>
    <property type="match status" value="1"/>
</dbReference>
<dbReference type="SUPFAM" id="SSF82114">
    <property type="entry name" value="Riboflavin kinase-like"/>
    <property type="match status" value="1"/>
</dbReference>
<dbReference type="NCBIfam" id="NF004162">
    <property type="entry name" value="PRK05627.1-5"/>
    <property type="match status" value="1"/>
</dbReference>
<dbReference type="UniPathway" id="UPA00277">
    <property type="reaction ID" value="UER00407"/>
</dbReference>
<comment type="similarity">
    <text evidence="3">Belongs to the RibF family.</text>
</comment>
<dbReference type="EMBL" id="UOET01000479">
    <property type="protein sequence ID" value="VAW30121.1"/>
    <property type="molecule type" value="Genomic_DNA"/>
</dbReference>
<evidence type="ECO:0000256" key="8">
    <source>
        <dbReference type="ARBA" id="ARBA00022643"/>
    </source>
</evidence>
<dbReference type="Gene3D" id="3.40.50.620">
    <property type="entry name" value="HUPs"/>
    <property type="match status" value="1"/>
</dbReference>
<evidence type="ECO:0000256" key="6">
    <source>
        <dbReference type="ARBA" id="ARBA00018483"/>
    </source>
</evidence>
<reference evidence="17" key="1">
    <citation type="submission" date="2018-06" db="EMBL/GenBank/DDBJ databases">
        <authorList>
            <person name="Zhirakovskaya E."/>
        </authorList>
    </citation>
    <scope>NUCLEOTIDE SEQUENCE</scope>
</reference>
<dbReference type="SMART" id="SM00904">
    <property type="entry name" value="Flavokinase"/>
    <property type="match status" value="1"/>
</dbReference>
<evidence type="ECO:0000256" key="4">
    <source>
        <dbReference type="ARBA" id="ARBA00012105"/>
    </source>
</evidence>
<dbReference type="Pfam" id="PF06574">
    <property type="entry name" value="FAD_syn"/>
    <property type="match status" value="1"/>
</dbReference>
<dbReference type="InterPro" id="IPR002606">
    <property type="entry name" value="Riboflavin_kinase_bac"/>
</dbReference>
<dbReference type="GO" id="GO:0008531">
    <property type="term" value="F:riboflavin kinase activity"/>
    <property type="evidence" value="ECO:0007669"/>
    <property type="project" value="UniProtKB-EC"/>
</dbReference>
<dbReference type="GO" id="GO:0006747">
    <property type="term" value="P:FAD biosynthetic process"/>
    <property type="evidence" value="ECO:0007669"/>
    <property type="project" value="UniProtKB-UniPathway"/>
</dbReference>
<organism evidence="17">
    <name type="scientific">hydrothermal vent metagenome</name>
    <dbReference type="NCBI Taxonomy" id="652676"/>
    <lineage>
        <taxon>unclassified sequences</taxon>
        <taxon>metagenomes</taxon>
        <taxon>ecological metagenomes</taxon>
    </lineage>
</organism>
<accession>A0A3B0UGH9</accession>
<evidence type="ECO:0000256" key="1">
    <source>
        <dbReference type="ARBA" id="ARBA00004726"/>
    </source>
</evidence>
<gene>
    <name evidence="17" type="ORF">MNBD_BACTEROID07-1221</name>
</gene>
<evidence type="ECO:0000256" key="2">
    <source>
        <dbReference type="ARBA" id="ARBA00005201"/>
    </source>
</evidence>
<sequence length="258" mass="29765">MITFSPHPRLVLYQDSVNLKFINTREKKIERLDKVGIDHLIIIPFTKEFARNSSEQFVTDYVVKYVHPAKVIIGYDHHFGKNREGNIQLLERLKQKLGYEVEEVPPYYVNGAPVSSTRIRNLLHDGNVKEANRMLGYEYAITGKVVRGQRIGHKIGFPTANLEIPNEYKLITANGVYVCRVLLGNRTLKGMGNIGVRPTIDHGDLTIEVHIFDFDEEIYDEKITIQFVDRLRDEKKFESLEALKTQLAKDKILSIERL</sequence>
<keyword evidence="13" id="KW-0274">FAD</keyword>
<comment type="pathway">
    <text evidence="2">Cofactor biosynthesis; FMN biosynthesis; FMN from riboflavin (ATP route): step 1/1.</text>
</comment>
<dbReference type="GO" id="GO:0003919">
    <property type="term" value="F:FMN adenylyltransferase activity"/>
    <property type="evidence" value="ECO:0007669"/>
    <property type="project" value="UniProtKB-EC"/>
</dbReference>
<comment type="pathway">
    <text evidence="1">Cofactor biosynthesis; FAD biosynthesis; FAD from FMN: step 1/1.</text>
</comment>
<dbReference type="GO" id="GO:0009398">
    <property type="term" value="P:FMN biosynthetic process"/>
    <property type="evidence" value="ECO:0007669"/>
    <property type="project" value="UniProtKB-UniPathway"/>
</dbReference>
<evidence type="ECO:0000256" key="7">
    <source>
        <dbReference type="ARBA" id="ARBA00022630"/>
    </source>
</evidence>
<dbReference type="EC" id="2.7.7.2" evidence="5"/>
<keyword evidence="12 17" id="KW-0418">Kinase</keyword>
<dbReference type="InterPro" id="IPR015864">
    <property type="entry name" value="FAD_synthase"/>
</dbReference>
<feature type="domain" description="Riboflavin kinase" evidence="16">
    <location>
        <begin position="134"/>
        <end position="254"/>
    </location>
</feature>
<keyword evidence="8" id="KW-0288">FMN</keyword>
<dbReference type="AlphaFoldDB" id="A0A3B0UGH9"/>
<dbReference type="Pfam" id="PF01687">
    <property type="entry name" value="Flavokinase"/>
    <property type="match status" value="1"/>
</dbReference>
<keyword evidence="14" id="KW-0067">ATP-binding</keyword>
<dbReference type="InterPro" id="IPR023465">
    <property type="entry name" value="Riboflavin_kinase_dom_sf"/>
</dbReference>
<evidence type="ECO:0000256" key="9">
    <source>
        <dbReference type="ARBA" id="ARBA00022679"/>
    </source>
</evidence>
<protein>
    <recommendedName>
        <fullName evidence="6">Bifunctional riboflavin kinase/FMN adenylyltransferase</fullName>
        <ecNumber evidence="4">2.7.1.26</ecNumber>
        <ecNumber evidence="5">2.7.7.2</ecNumber>
    </recommendedName>
</protein>
<evidence type="ECO:0000256" key="15">
    <source>
        <dbReference type="ARBA" id="ARBA00023268"/>
    </source>
</evidence>
<dbReference type="InterPro" id="IPR023468">
    <property type="entry name" value="Riboflavin_kinase"/>
</dbReference>
<evidence type="ECO:0000259" key="16">
    <source>
        <dbReference type="SMART" id="SM00904"/>
    </source>
</evidence>
<dbReference type="GO" id="GO:0009231">
    <property type="term" value="P:riboflavin biosynthetic process"/>
    <property type="evidence" value="ECO:0007669"/>
    <property type="project" value="InterPro"/>
</dbReference>
<dbReference type="GO" id="GO:0005524">
    <property type="term" value="F:ATP binding"/>
    <property type="evidence" value="ECO:0007669"/>
    <property type="project" value="UniProtKB-KW"/>
</dbReference>
<evidence type="ECO:0000256" key="10">
    <source>
        <dbReference type="ARBA" id="ARBA00022695"/>
    </source>
</evidence>
<dbReference type="NCBIfam" id="TIGR00083">
    <property type="entry name" value="ribF"/>
    <property type="match status" value="1"/>
</dbReference>